<comment type="caution">
    <text evidence="1">The sequence shown here is derived from an EMBL/GenBank/DDBJ whole genome shotgun (WGS) entry which is preliminary data.</text>
</comment>
<keyword evidence="2" id="KW-1185">Reference proteome</keyword>
<name>A0ACC3CGN1_PYRYE</name>
<gene>
    <name evidence="1" type="ORF">I4F81_011546</name>
</gene>
<accession>A0ACC3CGN1</accession>
<reference evidence="1" key="1">
    <citation type="submission" date="2019-11" db="EMBL/GenBank/DDBJ databases">
        <title>Nori genome reveals adaptations in red seaweeds to the harsh intertidal environment.</title>
        <authorList>
            <person name="Wang D."/>
            <person name="Mao Y."/>
        </authorList>
    </citation>
    <scope>NUCLEOTIDE SEQUENCE</scope>
    <source>
        <tissue evidence="1">Gametophyte</tissue>
    </source>
</reference>
<dbReference type="Proteomes" id="UP000798662">
    <property type="component" value="Chromosome 3"/>
</dbReference>
<evidence type="ECO:0000313" key="1">
    <source>
        <dbReference type="EMBL" id="KAK1869064.1"/>
    </source>
</evidence>
<organism evidence="1 2">
    <name type="scientific">Pyropia yezoensis</name>
    <name type="common">Susabi-nori</name>
    <name type="synonym">Porphyra yezoensis</name>
    <dbReference type="NCBI Taxonomy" id="2788"/>
    <lineage>
        <taxon>Eukaryota</taxon>
        <taxon>Rhodophyta</taxon>
        <taxon>Bangiophyceae</taxon>
        <taxon>Bangiales</taxon>
        <taxon>Bangiaceae</taxon>
        <taxon>Pyropia</taxon>
    </lineage>
</organism>
<evidence type="ECO:0000313" key="2">
    <source>
        <dbReference type="Proteomes" id="UP000798662"/>
    </source>
</evidence>
<dbReference type="EMBL" id="CM020620">
    <property type="protein sequence ID" value="KAK1869064.1"/>
    <property type="molecule type" value="Genomic_DNA"/>
</dbReference>
<sequence length="727" mass="76891">MRCLASWVLVAAALVGSAAVLAATVVADAPLTADQIADTLLSSLNESVDPCDDAYEWVCGGWRSKNPPPPSAPYTGTFFDGRLRVDAEVDSLLRAPPLASSKAGVFYASCMNASGPEEDLAPLARFRPALTALTAPNASYGAAVRAIATLAAAGVDETVFGVFVVTNYYQAGTMLVEGTAPELTAAEPAFTGTTAYDASVRAAYKKMLVSLAGTASDAGLLGDTPVGSSAATAVAELAAAFESQLIAYSNQRPPNDPSIRAGLVTGAQRFDVDTFVGSQLGLQASVRDANRSSLVQELVALMVDGVGLTLPASVSFNTFESYVGSVEQWIKAAVAPNGGGLQPLQAYLAVTAAREYADLDLLGAAPRKAVEAYAAAVEGLTAPPPRRDRCIKRVSDMFPTEVGQAFTSAHLPAADKAFASAMTEDVRAATSRLVNQTDWLDVATKAAVQEKLSAMRMLVGEDTPAAGPENTSGVVVSADDYPASFLSARGRLWRDQWARAAAPPDRAVALQPTIMNAWYWTYENTVVLTAALLQDPQLSLAAPHAYTFGGAAFTAGHEIGHAFDAGGQVYDAQGQLRPTWSAESQAAFAKKQKCLVDLYGSMEVPPYVPANATVDPWRIALESQADHYGLSAAWEAWSARMAAGETGPSNARLAARFTDAQLFFASYAHSWCVVMRPEMERHRLATRGHPPEWARVRGPLSQFAPFARAFNCSAGKPYNPPERCSLW</sequence>
<protein>
    <submittedName>
        <fullName evidence="1">Uncharacterized protein</fullName>
    </submittedName>
</protein>
<proteinExistence type="predicted"/>